<dbReference type="EMBL" id="PKPP01014658">
    <property type="protein sequence ID" value="PWA39418.1"/>
    <property type="molecule type" value="Genomic_DNA"/>
</dbReference>
<evidence type="ECO:0000313" key="1">
    <source>
        <dbReference type="EMBL" id="PWA39418.1"/>
    </source>
</evidence>
<accession>A0A2U1KRN0</accession>
<protein>
    <submittedName>
        <fullName evidence="1">RNA polymerase II large subunit</fullName>
    </submittedName>
</protein>
<keyword evidence="2" id="KW-1185">Reference proteome</keyword>
<reference evidence="1 2" key="1">
    <citation type="journal article" date="2018" name="Mol. Plant">
        <title>The genome of Artemisia annua provides insight into the evolution of Asteraceae family and artemisinin biosynthesis.</title>
        <authorList>
            <person name="Shen Q."/>
            <person name="Zhang L."/>
            <person name="Liao Z."/>
            <person name="Wang S."/>
            <person name="Yan T."/>
            <person name="Shi P."/>
            <person name="Liu M."/>
            <person name="Fu X."/>
            <person name="Pan Q."/>
            <person name="Wang Y."/>
            <person name="Lv Z."/>
            <person name="Lu X."/>
            <person name="Zhang F."/>
            <person name="Jiang W."/>
            <person name="Ma Y."/>
            <person name="Chen M."/>
            <person name="Hao X."/>
            <person name="Li L."/>
            <person name="Tang Y."/>
            <person name="Lv G."/>
            <person name="Zhou Y."/>
            <person name="Sun X."/>
            <person name="Brodelius P.E."/>
            <person name="Rose J.K.C."/>
            <person name="Tang K."/>
        </authorList>
    </citation>
    <scope>NUCLEOTIDE SEQUENCE [LARGE SCALE GENOMIC DNA]</scope>
    <source>
        <strain evidence="2">cv. Huhao1</strain>
        <tissue evidence="1">Leaf</tissue>
    </source>
</reference>
<dbReference type="OrthoDB" id="1831354at2759"/>
<dbReference type="SUPFAM" id="SSF64484">
    <property type="entry name" value="beta and beta-prime subunits of DNA dependent RNA-polymerase"/>
    <property type="match status" value="1"/>
</dbReference>
<evidence type="ECO:0000313" key="2">
    <source>
        <dbReference type="Proteomes" id="UP000245207"/>
    </source>
</evidence>
<dbReference type="Proteomes" id="UP000245207">
    <property type="component" value="Unassembled WGS sequence"/>
</dbReference>
<dbReference type="STRING" id="35608.A0A2U1KRN0"/>
<organism evidence="1 2">
    <name type="scientific">Artemisia annua</name>
    <name type="common">Sweet wormwood</name>
    <dbReference type="NCBI Taxonomy" id="35608"/>
    <lineage>
        <taxon>Eukaryota</taxon>
        <taxon>Viridiplantae</taxon>
        <taxon>Streptophyta</taxon>
        <taxon>Embryophyta</taxon>
        <taxon>Tracheophyta</taxon>
        <taxon>Spermatophyta</taxon>
        <taxon>Magnoliopsida</taxon>
        <taxon>eudicotyledons</taxon>
        <taxon>Gunneridae</taxon>
        <taxon>Pentapetalae</taxon>
        <taxon>asterids</taxon>
        <taxon>campanulids</taxon>
        <taxon>Asterales</taxon>
        <taxon>Asteraceae</taxon>
        <taxon>Asteroideae</taxon>
        <taxon>Anthemideae</taxon>
        <taxon>Artemisiinae</taxon>
        <taxon>Artemisia</taxon>
    </lineage>
</organism>
<dbReference type="AlphaFoldDB" id="A0A2U1KRN0"/>
<proteinExistence type="predicted"/>
<sequence>MWYDWWSDVGPLCDIISNDRILEAGLSLECTVLDMISNCNWNWPSQWVTKFPVLKDINVPVLTNMEDKAVWKTNENKKVDFCIKAAWGDLRDNDMEVQWSKLVWYSQAGCDSCFQFMNSQMEDYKFKQALRIRNPKNRLKKILDACKSKSTCECGDDIQSINPDGVNTVKKSHGGCGALQPTITIDGMKWLRSTSFLRRKTLTYDSFLSRLKENIFRQKGYHHVYIFLGLSLVLSSYNGEDVLVLLDDTMGDTIMSWSYLLPIIRYWRSQEGNPSKRELGESSASLPKILPVTGEPIHYTIPLLATGIARHEDRLNDIVNVINGLPCGHITEDANNLIIGQMAVESKVEQIKTDFSESMEFIAALCSANVTMGDVLTSFDHELEQISAQNFSLRRAIQESYARERTRDRSIETLTTKITELQRRMDEVSGKP</sequence>
<comment type="caution">
    <text evidence="1">The sequence shown here is derived from an EMBL/GenBank/DDBJ whole genome shotgun (WGS) entry which is preliminary data.</text>
</comment>
<gene>
    <name evidence="1" type="ORF">CTI12_AA572290</name>
</gene>
<name>A0A2U1KRN0_ARTAN</name>